<sequence>MAWAGRHEHISCVANGARGAVGQFKRDTQTVQRSGMRPVYRVSSHISMQGSVDGPEQRPMDNGSSSPCPPREPVPAGGRSQ</sequence>
<evidence type="ECO:0000313" key="2">
    <source>
        <dbReference type="Proteomes" id="UP001157502"/>
    </source>
</evidence>
<organism evidence="1 2">
    <name type="scientific">Dallia pectoralis</name>
    <name type="common">Alaska blackfish</name>
    <dbReference type="NCBI Taxonomy" id="75939"/>
    <lineage>
        <taxon>Eukaryota</taxon>
        <taxon>Metazoa</taxon>
        <taxon>Chordata</taxon>
        <taxon>Craniata</taxon>
        <taxon>Vertebrata</taxon>
        <taxon>Euteleostomi</taxon>
        <taxon>Actinopterygii</taxon>
        <taxon>Neopterygii</taxon>
        <taxon>Teleostei</taxon>
        <taxon>Protacanthopterygii</taxon>
        <taxon>Esociformes</taxon>
        <taxon>Umbridae</taxon>
        <taxon>Dallia</taxon>
    </lineage>
</organism>
<proteinExistence type="predicted"/>
<name>A0ACC2FV36_DALPE</name>
<dbReference type="Proteomes" id="UP001157502">
    <property type="component" value="Chromosome 21"/>
</dbReference>
<evidence type="ECO:0000313" key="1">
    <source>
        <dbReference type="EMBL" id="KAJ7995269.1"/>
    </source>
</evidence>
<dbReference type="EMBL" id="CM055748">
    <property type="protein sequence ID" value="KAJ7995269.1"/>
    <property type="molecule type" value="Genomic_DNA"/>
</dbReference>
<protein>
    <submittedName>
        <fullName evidence="1">Uncharacterized protein</fullName>
    </submittedName>
</protein>
<comment type="caution">
    <text evidence="1">The sequence shown here is derived from an EMBL/GenBank/DDBJ whole genome shotgun (WGS) entry which is preliminary data.</text>
</comment>
<accession>A0ACC2FV36</accession>
<reference evidence="1" key="1">
    <citation type="submission" date="2021-05" db="EMBL/GenBank/DDBJ databases">
        <authorList>
            <person name="Pan Q."/>
            <person name="Jouanno E."/>
            <person name="Zahm M."/>
            <person name="Klopp C."/>
            <person name="Cabau C."/>
            <person name="Louis A."/>
            <person name="Berthelot C."/>
            <person name="Parey E."/>
            <person name="Roest Crollius H."/>
            <person name="Montfort J."/>
            <person name="Robinson-Rechavi M."/>
            <person name="Bouchez O."/>
            <person name="Lampietro C."/>
            <person name="Lopez Roques C."/>
            <person name="Donnadieu C."/>
            <person name="Postlethwait J."/>
            <person name="Bobe J."/>
            <person name="Dillon D."/>
            <person name="Chandos A."/>
            <person name="von Hippel F."/>
            <person name="Guiguen Y."/>
        </authorList>
    </citation>
    <scope>NUCLEOTIDE SEQUENCE</scope>
    <source>
        <strain evidence="1">YG-Jan2019</strain>
    </source>
</reference>
<keyword evidence="2" id="KW-1185">Reference proteome</keyword>
<gene>
    <name evidence="1" type="ORF">DPEC_G00242790</name>
</gene>